<evidence type="ECO:0000313" key="3">
    <source>
        <dbReference type="Proteomes" id="UP000460416"/>
    </source>
</evidence>
<feature type="transmembrane region" description="Helical" evidence="1">
    <location>
        <begin position="54"/>
        <end position="73"/>
    </location>
</feature>
<keyword evidence="1" id="KW-0472">Membrane</keyword>
<feature type="transmembrane region" description="Helical" evidence="1">
    <location>
        <begin position="15"/>
        <end position="33"/>
    </location>
</feature>
<proteinExistence type="predicted"/>
<keyword evidence="1" id="KW-1133">Transmembrane helix</keyword>
<evidence type="ECO:0000313" key="2">
    <source>
        <dbReference type="EMBL" id="MUP43913.1"/>
    </source>
</evidence>
<dbReference type="OrthoDB" id="1450256at2"/>
<comment type="caution">
    <text evidence="2">The sequence shown here is derived from an EMBL/GenBank/DDBJ whole genome shotgun (WGS) entry which is preliminary data.</text>
</comment>
<keyword evidence="1" id="KW-0812">Transmembrane</keyword>
<gene>
    <name evidence="2" type="ORF">FLP08_15135</name>
</gene>
<reference evidence="2 3" key="1">
    <citation type="submission" date="2019-07" db="EMBL/GenBank/DDBJ databases">
        <title>Gramella aestuarii sp. nov., isolated from a tidal flat, and emended description of Gramella echinicola.</title>
        <authorList>
            <person name="Liu L."/>
        </authorList>
    </citation>
    <scope>NUCLEOTIDE SEQUENCE [LARGE SCALE GENOMIC DNA]</scope>
    <source>
        <strain evidence="2 3">BS12</strain>
    </source>
</reference>
<protein>
    <submittedName>
        <fullName evidence="2">Uncharacterized protein</fullName>
    </submittedName>
</protein>
<dbReference type="Proteomes" id="UP000460416">
    <property type="component" value="Unassembled WGS sequence"/>
</dbReference>
<evidence type="ECO:0000256" key="1">
    <source>
        <dbReference type="SAM" id="Phobius"/>
    </source>
</evidence>
<sequence>MQKIEDFITTLIYDYPLYTGGLILIFGVIGLLYKIYKNESFKMKDYSTSGWKGMINSYVFIILLIVLGASLIISN</sequence>
<dbReference type="EMBL" id="VJVW01000011">
    <property type="protein sequence ID" value="MUP43913.1"/>
    <property type="molecule type" value="Genomic_DNA"/>
</dbReference>
<dbReference type="RefSeq" id="WP_156278002.1">
    <property type="nucleotide sequence ID" value="NZ_BAABGI010000008.1"/>
</dbReference>
<organism evidence="2 3">
    <name type="scientific">Christiangramia aestuarii</name>
    <dbReference type="NCBI Taxonomy" id="1028746"/>
    <lineage>
        <taxon>Bacteria</taxon>
        <taxon>Pseudomonadati</taxon>
        <taxon>Bacteroidota</taxon>
        <taxon>Flavobacteriia</taxon>
        <taxon>Flavobacteriales</taxon>
        <taxon>Flavobacteriaceae</taxon>
        <taxon>Christiangramia</taxon>
    </lineage>
</organism>
<dbReference type="AlphaFoldDB" id="A0A7K1LSY7"/>
<accession>A0A7K1LSY7</accession>
<keyword evidence="3" id="KW-1185">Reference proteome</keyword>
<name>A0A7K1LSY7_9FLAO</name>